<accession>A0A2C9DBX0</accession>
<sequence>MNIEEVFWSQIDLFYHLKQESCIRYTKDIDQHYGLDEQPSEDTGFSAELLDGMDEMKSSALMFIRFHAVEMLLTVLLGGHPHGPVPRFARKFFGSKFDVAVQSVACKEIPATLGIRGITNYDKWITAKFWAEAGVFGRYASAMAVVQPKKCETSKPSTSAV</sequence>
<evidence type="ECO:0000313" key="1">
    <source>
        <dbReference type="EMBL" id="SON57814.1"/>
    </source>
</evidence>
<organism evidence="1 2">
    <name type="scientific">Hartmannibacter diazotrophicus</name>
    <dbReference type="NCBI Taxonomy" id="1482074"/>
    <lineage>
        <taxon>Bacteria</taxon>
        <taxon>Pseudomonadati</taxon>
        <taxon>Pseudomonadota</taxon>
        <taxon>Alphaproteobacteria</taxon>
        <taxon>Hyphomicrobiales</taxon>
        <taxon>Pleomorphomonadaceae</taxon>
        <taxon>Hartmannibacter</taxon>
    </lineage>
</organism>
<gene>
    <name evidence="1" type="ORF">HDIA_4273</name>
</gene>
<dbReference type="EMBL" id="LT960614">
    <property type="protein sequence ID" value="SON57814.1"/>
    <property type="molecule type" value="Genomic_DNA"/>
</dbReference>
<reference evidence="2" key="1">
    <citation type="submission" date="2017-09" db="EMBL/GenBank/DDBJ databases">
        <title>Genome sequence of Nannocystis excedens DSM 71.</title>
        <authorList>
            <person name="Blom J."/>
        </authorList>
    </citation>
    <scope>NUCLEOTIDE SEQUENCE [LARGE SCALE GENOMIC DNA]</scope>
    <source>
        <strain evidence="2">type strain: E19</strain>
    </source>
</reference>
<dbReference type="Proteomes" id="UP000223606">
    <property type="component" value="Chromosome 1"/>
</dbReference>
<proteinExistence type="predicted"/>
<name>A0A2C9DBX0_9HYPH</name>
<dbReference type="KEGG" id="hdi:HDIA_4273"/>
<keyword evidence="2" id="KW-1185">Reference proteome</keyword>
<protein>
    <submittedName>
        <fullName evidence="1">Uncharacterized protein</fullName>
    </submittedName>
</protein>
<evidence type="ECO:0000313" key="2">
    <source>
        <dbReference type="Proteomes" id="UP000223606"/>
    </source>
</evidence>
<dbReference type="AlphaFoldDB" id="A0A2C9DBX0"/>